<dbReference type="AlphaFoldDB" id="A0AAD5PS72"/>
<evidence type="ECO:0000256" key="1">
    <source>
        <dbReference type="ARBA" id="ARBA00007818"/>
    </source>
</evidence>
<dbReference type="SUPFAM" id="SSF141678">
    <property type="entry name" value="MAL13P1.257-like"/>
    <property type="match status" value="1"/>
</dbReference>
<evidence type="ECO:0000313" key="5">
    <source>
        <dbReference type="Proteomes" id="UP000820818"/>
    </source>
</evidence>
<keyword evidence="2" id="KW-0479">Metal-binding</keyword>
<comment type="caution">
    <text evidence="4">The sequence shown here is derived from an EMBL/GenBank/DDBJ whole genome shotgun (WGS) entry which is preliminary data.</text>
</comment>
<reference evidence="4 5" key="1">
    <citation type="submission" date="2022-05" db="EMBL/GenBank/DDBJ databases">
        <title>A multi-omics perspective on studying reproductive biology in Daphnia sinensis.</title>
        <authorList>
            <person name="Jia J."/>
        </authorList>
    </citation>
    <scope>NUCLEOTIDE SEQUENCE [LARGE SCALE GENOMIC DNA]</scope>
    <source>
        <strain evidence="4 5">WSL</strain>
    </source>
</reference>
<dbReference type="PANTHER" id="PTHR12857:SF0">
    <property type="entry name" value="CXXC MOTIF CONTAINING ZINC BINDING PROTEIN"/>
    <property type="match status" value="1"/>
</dbReference>
<dbReference type="InterPro" id="IPR008584">
    <property type="entry name" value="CXXC_Zn-binding_euk"/>
</dbReference>
<evidence type="ECO:0000313" key="4">
    <source>
        <dbReference type="EMBL" id="KAI9555793.1"/>
    </source>
</evidence>
<accession>A0AAD5PS72</accession>
<dbReference type="PANTHER" id="PTHR12857">
    <property type="entry name" value="CXXC MOTIF CONTAINING ZINC BINDING PROTEIN"/>
    <property type="match status" value="1"/>
</dbReference>
<evidence type="ECO:0000256" key="3">
    <source>
        <dbReference type="ARBA" id="ARBA00022833"/>
    </source>
</evidence>
<dbReference type="GO" id="GO:0008270">
    <property type="term" value="F:zinc ion binding"/>
    <property type="evidence" value="ECO:0007669"/>
    <property type="project" value="TreeGrafter"/>
</dbReference>
<name>A0AAD5PS72_9CRUS</name>
<dbReference type="EMBL" id="WJBH02000007">
    <property type="protein sequence ID" value="KAI9555793.1"/>
    <property type="molecule type" value="Genomic_DNA"/>
</dbReference>
<organism evidence="4 5">
    <name type="scientific">Daphnia sinensis</name>
    <dbReference type="NCBI Taxonomy" id="1820382"/>
    <lineage>
        <taxon>Eukaryota</taxon>
        <taxon>Metazoa</taxon>
        <taxon>Ecdysozoa</taxon>
        <taxon>Arthropoda</taxon>
        <taxon>Crustacea</taxon>
        <taxon>Branchiopoda</taxon>
        <taxon>Diplostraca</taxon>
        <taxon>Cladocera</taxon>
        <taxon>Anomopoda</taxon>
        <taxon>Daphniidae</taxon>
        <taxon>Daphnia</taxon>
        <taxon>Daphnia similis group</taxon>
    </lineage>
</organism>
<comment type="similarity">
    <text evidence="1">Belongs to the UPF0587 family.</text>
</comment>
<keyword evidence="5" id="KW-1185">Reference proteome</keyword>
<gene>
    <name evidence="4" type="ORF">GHT06_018309</name>
</gene>
<dbReference type="Proteomes" id="UP000820818">
    <property type="component" value="Linkage Group LG7"/>
</dbReference>
<evidence type="ECO:0000256" key="2">
    <source>
        <dbReference type="ARBA" id="ARBA00022723"/>
    </source>
</evidence>
<protein>
    <submittedName>
        <fullName evidence="4">Uncharacterized protein</fullName>
    </submittedName>
</protein>
<sequence>MVKIGLKIRARLENVTKLRADGDDFRWYLKVKCGSCNEVSDKWIYITQTETNEVKGGRGTANIVVKCKLCSRENNMDIIPESVMSYDDEDQGKFKTIVKFDCRGMEPADFSPRNGWVVEGLESGMKFSDIDLSDKEWVEYDEKAKNEVGIYDIEHEFSREK</sequence>
<keyword evidence="3" id="KW-0862">Zinc</keyword>
<dbReference type="Pfam" id="PF05907">
    <property type="entry name" value="CXXC_Zn-b_euk"/>
    <property type="match status" value="1"/>
</dbReference>
<proteinExistence type="inferred from homology"/>